<comment type="function">
    <text evidence="5">ATP-dependent carboxylate-amine ligase which exhibits weak glutamate--cysteine ligase activity.</text>
</comment>
<dbReference type="RefSeq" id="WP_093076731.1">
    <property type="nucleotide sequence ID" value="NZ_FNBE01000002.1"/>
</dbReference>
<dbReference type="SUPFAM" id="SSF55931">
    <property type="entry name" value="Glutamine synthetase/guanido kinase"/>
    <property type="match status" value="1"/>
</dbReference>
<sequence>MAGEPRSVGVEEEFLLVDPADGAARAVAATVLRLQDGGSGAESSDGSGLEAELHAEQLETGTRPCVALADLAAELERTRAQAARAAARRGAAVAPLGTYPLPVEPTAFPKERNLHVLERFALTGREQLTCGCHVHVGVADAEEGVAVLDRIRPWLAPLLALSANSPFWAGEASGYASFRNQVWSRWPSAGPYGIFGSVAEYERVTAAMLDTETLVDEGMLYFDARLSVRHPTVEIRVTDVCRDREDAVLVAALARGLVETAARDWRAGRAPDPVRTEELRLHLWRAARSGLAGALVDPVTGRPAPAAAVVDRLVAHVAEALDAAGDLAVVRELVAALTARGTGADRQQAVYARTGDLRAVITDSTVAAESDWTRCVTGTSATS</sequence>
<dbReference type="PANTHER" id="PTHR36510">
    <property type="entry name" value="GLUTAMATE--CYSTEINE LIGASE 2-RELATED"/>
    <property type="match status" value="1"/>
</dbReference>
<dbReference type="AlphaFoldDB" id="A0A1G7G828"/>
<dbReference type="InterPro" id="IPR006336">
    <property type="entry name" value="GCS2"/>
</dbReference>
<evidence type="ECO:0000313" key="7">
    <source>
        <dbReference type="Proteomes" id="UP000198967"/>
    </source>
</evidence>
<dbReference type="STRING" id="366584.SAMN05216377_102250"/>
<name>A0A1G7G828_PSEOR</name>
<dbReference type="InterPro" id="IPR050141">
    <property type="entry name" value="GCL_type2/YbdK_subfam"/>
</dbReference>
<dbReference type="GO" id="GO:0004357">
    <property type="term" value="F:glutamate-cysteine ligase activity"/>
    <property type="evidence" value="ECO:0007669"/>
    <property type="project" value="UniProtKB-EC"/>
</dbReference>
<dbReference type="Pfam" id="PF04107">
    <property type="entry name" value="GCS2"/>
    <property type="match status" value="1"/>
</dbReference>
<dbReference type="InterPro" id="IPR014746">
    <property type="entry name" value="Gln_synth/guanido_kin_cat_dom"/>
</dbReference>
<evidence type="ECO:0000256" key="3">
    <source>
        <dbReference type="ARBA" id="ARBA00022840"/>
    </source>
</evidence>
<dbReference type="Gene3D" id="3.30.590.20">
    <property type="match status" value="1"/>
</dbReference>
<reference evidence="6 7" key="1">
    <citation type="submission" date="2016-10" db="EMBL/GenBank/DDBJ databases">
        <authorList>
            <person name="de Groot N.N."/>
        </authorList>
    </citation>
    <scope>NUCLEOTIDE SEQUENCE [LARGE SCALE GENOMIC DNA]</scope>
    <source>
        <strain evidence="6 7">CGMCC 4.3143</strain>
    </source>
</reference>
<dbReference type="Proteomes" id="UP000198967">
    <property type="component" value="Unassembled WGS sequence"/>
</dbReference>
<accession>A0A1G7G828</accession>
<dbReference type="InterPro" id="IPR011793">
    <property type="entry name" value="YbdK"/>
</dbReference>
<evidence type="ECO:0000256" key="2">
    <source>
        <dbReference type="ARBA" id="ARBA00022741"/>
    </source>
</evidence>
<dbReference type="PANTHER" id="PTHR36510:SF1">
    <property type="entry name" value="GLUTAMATE--CYSTEINE LIGASE 2-RELATED"/>
    <property type="match status" value="1"/>
</dbReference>
<evidence type="ECO:0000313" key="6">
    <source>
        <dbReference type="EMBL" id="SDE84272.1"/>
    </source>
</evidence>
<dbReference type="NCBIfam" id="TIGR02050">
    <property type="entry name" value="gshA_cyan_rel"/>
    <property type="match status" value="1"/>
</dbReference>
<proteinExistence type="inferred from homology"/>
<keyword evidence="1 5" id="KW-0436">Ligase</keyword>
<keyword evidence="3 5" id="KW-0067">ATP-binding</keyword>
<evidence type="ECO:0000256" key="1">
    <source>
        <dbReference type="ARBA" id="ARBA00022598"/>
    </source>
</evidence>
<organism evidence="6 7">
    <name type="scientific">Pseudonocardia oroxyli</name>
    <dbReference type="NCBI Taxonomy" id="366584"/>
    <lineage>
        <taxon>Bacteria</taxon>
        <taxon>Bacillati</taxon>
        <taxon>Actinomycetota</taxon>
        <taxon>Actinomycetes</taxon>
        <taxon>Pseudonocardiales</taxon>
        <taxon>Pseudonocardiaceae</taxon>
        <taxon>Pseudonocardia</taxon>
    </lineage>
</organism>
<dbReference type="EMBL" id="FNBE01000002">
    <property type="protein sequence ID" value="SDE84272.1"/>
    <property type="molecule type" value="Genomic_DNA"/>
</dbReference>
<evidence type="ECO:0000256" key="5">
    <source>
        <dbReference type="HAMAP-Rule" id="MF_01609"/>
    </source>
</evidence>
<protein>
    <recommendedName>
        <fullName evidence="5">Putative glutamate--cysteine ligase 2</fullName>
        <ecNumber evidence="5">6.3.2.2</ecNumber>
    </recommendedName>
    <alternativeName>
        <fullName evidence="5">Gamma-glutamylcysteine synthetase 2</fullName>
        <shortName evidence="5">GCS 2</shortName>
        <shortName evidence="5">Gamma-GCS 2</shortName>
    </alternativeName>
</protein>
<dbReference type="HAMAP" id="MF_01609">
    <property type="entry name" value="Glu_cys_ligase_2"/>
    <property type="match status" value="1"/>
</dbReference>
<dbReference type="GO" id="GO:0042398">
    <property type="term" value="P:modified amino acid biosynthetic process"/>
    <property type="evidence" value="ECO:0007669"/>
    <property type="project" value="InterPro"/>
</dbReference>
<gene>
    <name evidence="6" type="ORF">SAMN05216377_102250</name>
</gene>
<dbReference type="EC" id="6.3.2.2" evidence="5"/>
<comment type="catalytic activity">
    <reaction evidence="4 5">
        <text>L-cysteine + L-glutamate + ATP = gamma-L-glutamyl-L-cysteine + ADP + phosphate + H(+)</text>
        <dbReference type="Rhea" id="RHEA:13285"/>
        <dbReference type="ChEBI" id="CHEBI:15378"/>
        <dbReference type="ChEBI" id="CHEBI:29985"/>
        <dbReference type="ChEBI" id="CHEBI:30616"/>
        <dbReference type="ChEBI" id="CHEBI:35235"/>
        <dbReference type="ChEBI" id="CHEBI:43474"/>
        <dbReference type="ChEBI" id="CHEBI:58173"/>
        <dbReference type="ChEBI" id="CHEBI:456216"/>
        <dbReference type="EC" id="6.3.2.2"/>
    </reaction>
</comment>
<dbReference type="NCBIfam" id="NF010041">
    <property type="entry name" value="PRK13517.1-1"/>
    <property type="match status" value="1"/>
</dbReference>
<evidence type="ECO:0000256" key="4">
    <source>
        <dbReference type="ARBA" id="ARBA00048819"/>
    </source>
</evidence>
<comment type="similarity">
    <text evidence="5">Belongs to the glutamate--cysteine ligase type 2 family. YbdK subfamily.</text>
</comment>
<keyword evidence="2 5" id="KW-0547">Nucleotide-binding</keyword>
<keyword evidence="7" id="KW-1185">Reference proteome</keyword>
<dbReference type="GO" id="GO:0005524">
    <property type="term" value="F:ATP binding"/>
    <property type="evidence" value="ECO:0007669"/>
    <property type="project" value="UniProtKB-KW"/>
</dbReference>
<dbReference type="OrthoDB" id="9803842at2"/>